<protein>
    <submittedName>
        <fullName evidence="3">Uncharacterized protein</fullName>
    </submittedName>
</protein>
<keyword evidence="1" id="KW-1133">Transmembrane helix</keyword>
<dbReference type="Proteomes" id="UP000289805">
    <property type="component" value="Unassembled WGS sequence"/>
</dbReference>
<evidence type="ECO:0000256" key="1">
    <source>
        <dbReference type="SAM" id="Phobius"/>
    </source>
</evidence>
<accession>A0A4Q1L0S3</accession>
<comment type="caution">
    <text evidence="3">The sequence shown here is derived from an EMBL/GenBank/DDBJ whole genome shotgun (WGS) entry which is preliminary data.</text>
</comment>
<proteinExistence type="predicted"/>
<dbReference type="STRING" id="1713.GCA_000718325_03292"/>
<gene>
    <name evidence="2" type="ORF">EQW73_12625</name>
    <name evidence="3" type="ORF">EQW78_06595</name>
</gene>
<dbReference type="EMBL" id="SDJR01000007">
    <property type="protein sequence ID" value="RXR25118.1"/>
    <property type="molecule type" value="Genomic_DNA"/>
</dbReference>
<dbReference type="Proteomes" id="UP000290517">
    <property type="component" value="Unassembled WGS sequence"/>
</dbReference>
<keyword evidence="1" id="KW-0472">Membrane</keyword>
<feature type="transmembrane region" description="Helical" evidence="1">
    <location>
        <begin position="101"/>
        <end position="120"/>
    </location>
</feature>
<keyword evidence="5" id="KW-1185">Reference proteome</keyword>
<feature type="transmembrane region" description="Helical" evidence="1">
    <location>
        <begin position="38"/>
        <end position="56"/>
    </location>
</feature>
<name>A0A4Q1L0S3_9CELL</name>
<dbReference type="RefSeq" id="WP_129429569.1">
    <property type="nucleotide sequence ID" value="NZ_JOFV01000019.1"/>
</dbReference>
<evidence type="ECO:0000313" key="2">
    <source>
        <dbReference type="EMBL" id="RXR25118.1"/>
    </source>
</evidence>
<dbReference type="OrthoDB" id="10005845at2"/>
<reference evidence="4 5" key="1">
    <citation type="submission" date="2019-01" db="EMBL/GenBank/DDBJ databases">
        <title>Oerskovia turbata Genome sequencing and assembly.</title>
        <authorList>
            <person name="Dou T."/>
        </authorList>
    </citation>
    <scope>NUCLEOTIDE SEQUENCE [LARGE SCALE GENOMIC DNA]</scope>
    <source>
        <strain evidence="3 4">JCM12123</strain>
        <strain evidence="2 5">JCM3160</strain>
    </source>
</reference>
<dbReference type="EMBL" id="SDJQ01000008">
    <property type="protein sequence ID" value="RXR35264.1"/>
    <property type="molecule type" value="Genomic_DNA"/>
</dbReference>
<evidence type="ECO:0000313" key="4">
    <source>
        <dbReference type="Proteomes" id="UP000289805"/>
    </source>
</evidence>
<organism evidence="3 4">
    <name type="scientific">Oerskovia turbata</name>
    <dbReference type="NCBI Taxonomy" id="1713"/>
    <lineage>
        <taxon>Bacteria</taxon>
        <taxon>Bacillati</taxon>
        <taxon>Actinomycetota</taxon>
        <taxon>Actinomycetes</taxon>
        <taxon>Micrococcales</taxon>
        <taxon>Cellulomonadaceae</taxon>
        <taxon>Oerskovia</taxon>
    </lineage>
</organism>
<evidence type="ECO:0000313" key="5">
    <source>
        <dbReference type="Proteomes" id="UP000290517"/>
    </source>
</evidence>
<dbReference type="AlphaFoldDB" id="A0A4Q1L0S3"/>
<sequence>MLSPAVGLLRGVRAGLLATAVVGLSLVSHRLAGGAAPGAVPVVVLVMLTAVMLRGVLGRRLALPLLLGVLGLGQVVLHYTFEQCALLAASPVPAHVHAAENPVPMLAAHMLATLVVSVLLTHADRALWTLWSWLTMRSVPRLLRRPASRGRGVLVLASTPPAPAAPGRGAVMGRAPPVLVLAAP</sequence>
<keyword evidence="1" id="KW-0812">Transmembrane</keyword>
<feature type="transmembrane region" description="Helical" evidence="1">
    <location>
        <begin position="63"/>
        <end position="81"/>
    </location>
</feature>
<evidence type="ECO:0000313" key="3">
    <source>
        <dbReference type="EMBL" id="RXR35264.1"/>
    </source>
</evidence>